<organism evidence="2 3">
    <name type="scientific">Clonorchis sinensis</name>
    <name type="common">Chinese liver fluke</name>
    <dbReference type="NCBI Taxonomy" id="79923"/>
    <lineage>
        <taxon>Eukaryota</taxon>
        <taxon>Metazoa</taxon>
        <taxon>Spiralia</taxon>
        <taxon>Lophotrochozoa</taxon>
        <taxon>Platyhelminthes</taxon>
        <taxon>Trematoda</taxon>
        <taxon>Digenea</taxon>
        <taxon>Opisthorchiida</taxon>
        <taxon>Opisthorchiata</taxon>
        <taxon>Opisthorchiidae</taxon>
        <taxon>Clonorchis</taxon>
    </lineage>
</organism>
<accession>A0A8T1LWS3</accession>
<sequence length="124" mass="14174">MQLSDHTVKHPAPWIVYTLLSLSIALLIISSVLFGSVLYLSRLPRKANEIHGQDVFTSSVIALDTLQRRTRTRRDVQVDDTCCGNGSCVHLRNRLYRFELEFYMFKRQAGIALSKCLCKEKGKD</sequence>
<name>A0A8T1LWS3_CLOSI</name>
<dbReference type="EMBL" id="NIRI02000077">
    <property type="protein sequence ID" value="KAG5441092.1"/>
    <property type="molecule type" value="Genomic_DNA"/>
</dbReference>
<keyword evidence="1" id="KW-0812">Transmembrane</keyword>
<evidence type="ECO:0000313" key="3">
    <source>
        <dbReference type="Proteomes" id="UP000286415"/>
    </source>
</evidence>
<evidence type="ECO:0000256" key="1">
    <source>
        <dbReference type="SAM" id="Phobius"/>
    </source>
</evidence>
<protein>
    <submittedName>
        <fullName evidence="2">Uncharacterized protein</fullName>
    </submittedName>
</protein>
<reference evidence="2 3" key="2">
    <citation type="journal article" date="2021" name="Genomics">
        <title>High-quality reference genome for Clonorchis sinensis.</title>
        <authorList>
            <person name="Young N.D."/>
            <person name="Stroehlein A.J."/>
            <person name="Kinkar L."/>
            <person name="Wang T."/>
            <person name="Sohn W.M."/>
            <person name="Chang B.C.H."/>
            <person name="Kaur P."/>
            <person name="Weisz D."/>
            <person name="Dudchenko O."/>
            <person name="Aiden E.L."/>
            <person name="Korhonen P.K."/>
            <person name="Gasser R.B."/>
        </authorList>
    </citation>
    <scope>NUCLEOTIDE SEQUENCE [LARGE SCALE GENOMIC DNA]</scope>
    <source>
        <strain evidence="2">Cs-k2</strain>
    </source>
</reference>
<reference evidence="2 3" key="1">
    <citation type="journal article" date="2018" name="Biotechnol. Adv.">
        <title>Improved genomic resources and new bioinformatic workflow for the carcinogenic parasite Clonorchis sinensis: Biotechnological implications.</title>
        <authorList>
            <person name="Wang D."/>
            <person name="Korhonen P.K."/>
            <person name="Gasser R.B."/>
            <person name="Young N.D."/>
        </authorList>
    </citation>
    <scope>NUCLEOTIDE SEQUENCE [LARGE SCALE GENOMIC DNA]</scope>
    <source>
        <strain evidence="2">Cs-k2</strain>
    </source>
</reference>
<feature type="transmembrane region" description="Helical" evidence="1">
    <location>
        <begin position="14"/>
        <end position="40"/>
    </location>
</feature>
<evidence type="ECO:0000313" key="2">
    <source>
        <dbReference type="EMBL" id="KAG5441092.1"/>
    </source>
</evidence>
<comment type="caution">
    <text evidence="2">The sequence shown here is derived from an EMBL/GenBank/DDBJ whole genome shotgun (WGS) entry which is preliminary data.</text>
</comment>
<keyword evidence="3" id="KW-1185">Reference proteome</keyword>
<dbReference type="OrthoDB" id="10339194at2759"/>
<proteinExistence type="predicted"/>
<dbReference type="AlphaFoldDB" id="A0A8T1LWS3"/>
<keyword evidence="1" id="KW-0472">Membrane</keyword>
<dbReference type="Proteomes" id="UP000286415">
    <property type="component" value="Unassembled WGS sequence"/>
</dbReference>
<gene>
    <name evidence="2" type="ORF">CSKR_202076</name>
</gene>
<keyword evidence="1" id="KW-1133">Transmembrane helix</keyword>